<keyword evidence="2" id="KW-0812">Transmembrane</keyword>
<dbReference type="KEGG" id="nps:KRR39_20475"/>
<proteinExistence type="inferred from homology"/>
<protein>
    <submittedName>
        <fullName evidence="4">DMT family transporter</fullName>
    </submittedName>
</protein>
<feature type="transmembrane region" description="Helical" evidence="2">
    <location>
        <begin position="243"/>
        <end position="266"/>
    </location>
</feature>
<feature type="transmembrane region" description="Helical" evidence="2">
    <location>
        <begin position="217"/>
        <end position="237"/>
    </location>
</feature>
<dbReference type="InterPro" id="IPR000620">
    <property type="entry name" value="EamA_dom"/>
</dbReference>
<evidence type="ECO:0000259" key="3">
    <source>
        <dbReference type="Pfam" id="PF00892"/>
    </source>
</evidence>
<feature type="transmembrane region" description="Helical" evidence="2">
    <location>
        <begin position="70"/>
        <end position="87"/>
    </location>
</feature>
<evidence type="ECO:0000313" key="4">
    <source>
        <dbReference type="EMBL" id="QWZ07739.1"/>
    </source>
</evidence>
<feature type="transmembrane region" description="Helical" evidence="2">
    <location>
        <begin position="125"/>
        <end position="147"/>
    </location>
</feature>
<comment type="similarity">
    <text evidence="1">Belongs to the EamA transporter family.</text>
</comment>
<reference evidence="4" key="1">
    <citation type="submission" date="2021-06" db="EMBL/GenBank/DDBJ databases">
        <title>Complete genome sequence of Nocardioides sp. G188.</title>
        <authorList>
            <person name="Im W.-T."/>
        </authorList>
    </citation>
    <scope>NUCLEOTIDE SEQUENCE</scope>
    <source>
        <strain evidence="4">G188</strain>
    </source>
</reference>
<dbReference type="EMBL" id="CP077062">
    <property type="protein sequence ID" value="QWZ07739.1"/>
    <property type="molecule type" value="Genomic_DNA"/>
</dbReference>
<dbReference type="Proteomes" id="UP000683575">
    <property type="component" value="Chromosome"/>
</dbReference>
<dbReference type="GO" id="GO:0016020">
    <property type="term" value="C:membrane"/>
    <property type="evidence" value="ECO:0007669"/>
    <property type="project" value="InterPro"/>
</dbReference>
<keyword evidence="5" id="KW-1185">Reference proteome</keyword>
<organism evidence="4 5">
    <name type="scientific">Nocardioides panacis</name>
    <dbReference type="NCBI Taxonomy" id="2849501"/>
    <lineage>
        <taxon>Bacteria</taxon>
        <taxon>Bacillati</taxon>
        <taxon>Actinomycetota</taxon>
        <taxon>Actinomycetes</taxon>
        <taxon>Propionibacteriales</taxon>
        <taxon>Nocardioidaceae</taxon>
        <taxon>Nocardioides</taxon>
    </lineage>
</organism>
<gene>
    <name evidence="4" type="ORF">KRR39_20475</name>
</gene>
<keyword evidence="2" id="KW-0472">Membrane</keyword>
<feature type="transmembrane region" description="Helical" evidence="2">
    <location>
        <begin position="6"/>
        <end position="29"/>
    </location>
</feature>
<feature type="domain" description="EamA" evidence="3">
    <location>
        <begin position="155"/>
        <end position="289"/>
    </location>
</feature>
<evidence type="ECO:0000256" key="2">
    <source>
        <dbReference type="SAM" id="Phobius"/>
    </source>
</evidence>
<feature type="transmembrane region" description="Helical" evidence="2">
    <location>
        <begin position="41"/>
        <end position="64"/>
    </location>
</feature>
<dbReference type="RefSeq" id="WP_216939249.1">
    <property type="nucleotide sequence ID" value="NZ_CP077062.1"/>
</dbReference>
<name>A0A975SXG5_9ACTN</name>
<sequence>MLSIATAAPASVGVAVTGAVLAAAVLHAVWNALAHAIGDQLVGFALIGTAVTAGAVVLVLVAPAPARACWPFLAGSAAMHVVYNLLLMRCYRLGEFGQVYPLARGTSPWLVAFGAAVLVHEELSVLRLVGVVTISVGLGLLVFVGGVPTRAARPAIAAAVLTGVAIATYTTLDGVGVRSAGTVAGYTGWLFLLQGPVLPVAALVVRRGRLPRQLRPHLRAGLAGGALSMAAYALVLWAQTRGALAPIAALRESSVIVGAVIGAVVFGERFGRWRIAATVLVATGVVLVTV</sequence>
<evidence type="ECO:0000256" key="1">
    <source>
        <dbReference type="ARBA" id="ARBA00007362"/>
    </source>
</evidence>
<feature type="transmembrane region" description="Helical" evidence="2">
    <location>
        <begin position="99"/>
        <end position="119"/>
    </location>
</feature>
<evidence type="ECO:0000313" key="5">
    <source>
        <dbReference type="Proteomes" id="UP000683575"/>
    </source>
</evidence>
<feature type="transmembrane region" description="Helical" evidence="2">
    <location>
        <begin position="154"/>
        <end position="172"/>
    </location>
</feature>
<feature type="transmembrane region" description="Helical" evidence="2">
    <location>
        <begin position="184"/>
        <end position="205"/>
    </location>
</feature>
<keyword evidence="2" id="KW-1133">Transmembrane helix</keyword>
<accession>A0A975SXG5</accession>
<dbReference type="AlphaFoldDB" id="A0A975SXG5"/>
<dbReference type="Pfam" id="PF00892">
    <property type="entry name" value="EamA"/>
    <property type="match status" value="1"/>
</dbReference>